<sequence>MSNNLLQPDSDALHQSAIDVITHVGNVMSEGCGILRDHDKNQGGNRLEAEIKAIEKHIGDKALMTLLREVWGQLHQKLQRIGLKEAVEQATKNDFPRENVIREIFRANAPKFCNPCPARVSTFSYKN</sequence>
<reference evidence="1 2" key="2">
    <citation type="submission" date="2020-04" db="EMBL/GenBank/DDBJ databases">
        <authorList>
            <person name="Fomenkov A."/>
            <person name="Anton B.P."/>
            <person name="Roberts R.J."/>
        </authorList>
    </citation>
    <scope>NUCLEOTIDE SEQUENCE [LARGE SCALE GENOMIC DNA]</scope>
    <source>
        <strain evidence="1 2">CCAP 1403/13f</strain>
    </source>
</reference>
<dbReference type="RefSeq" id="WP_168694878.1">
    <property type="nucleotide sequence ID" value="NZ_CP051206.1"/>
</dbReference>
<reference evidence="1 2" key="1">
    <citation type="submission" date="2020-04" db="EMBL/GenBank/DDBJ databases">
        <title>Genome-Wide Identification of 5-Methylcytosine Sites in Bacterial Genomes By High-Throughput Sequencing of MspJI Restriction Fragments.</title>
        <authorList>
            <person name="Wu V."/>
        </authorList>
    </citation>
    <scope>NUCLEOTIDE SEQUENCE [LARGE SCALE GENOMIC DNA]</scope>
    <source>
        <strain evidence="1 2">CCAP 1403/13f</strain>
    </source>
</reference>
<dbReference type="AlphaFoldDB" id="A0A6H2BWZ3"/>
<dbReference type="EMBL" id="CP051206">
    <property type="protein sequence ID" value="QJB43294.1"/>
    <property type="molecule type" value="Genomic_DNA"/>
</dbReference>
<name>A0A6H2BWZ3_DOLFA</name>
<protein>
    <submittedName>
        <fullName evidence="1">Uncharacterized protein</fullName>
    </submittedName>
</protein>
<evidence type="ECO:0000313" key="2">
    <source>
        <dbReference type="Proteomes" id="UP000502433"/>
    </source>
</evidence>
<organism evidence="1 2">
    <name type="scientific">Dolichospermum flos-aquae CCAP 1403/13F</name>
    <dbReference type="NCBI Taxonomy" id="315271"/>
    <lineage>
        <taxon>Bacteria</taxon>
        <taxon>Bacillati</taxon>
        <taxon>Cyanobacteriota</taxon>
        <taxon>Cyanophyceae</taxon>
        <taxon>Nostocales</taxon>
        <taxon>Aphanizomenonaceae</taxon>
        <taxon>Dolichospermum</taxon>
    </lineage>
</organism>
<evidence type="ECO:0000313" key="1">
    <source>
        <dbReference type="EMBL" id="QJB43294.1"/>
    </source>
</evidence>
<gene>
    <name evidence="1" type="ORF">HGD76_02675</name>
</gene>
<dbReference type="Proteomes" id="UP000502433">
    <property type="component" value="Chromosome"/>
</dbReference>
<proteinExistence type="predicted"/>
<accession>A0A6H2BWZ3</accession>
<dbReference type="KEGG" id="dfs:HGD76_02675"/>